<organism evidence="2 3">
    <name type="scientific">Paractinoplanes pyxinae</name>
    <dbReference type="NCBI Taxonomy" id="2997416"/>
    <lineage>
        <taxon>Bacteria</taxon>
        <taxon>Bacillati</taxon>
        <taxon>Actinomycetota</taxon>
        <taxon>Actinomycetes</taxon>
        <taxon>Micromonosporales</taxon>
        <taxon>Micromonosporaceae</taxon>
        <taxon>Paractinoplanes</taxon>
    </lineage>
</organism>
<evidence type="ECO:0000259" key="1">
    <source>
        <dbReference type="PROSITE" id="PS50943"/>
    </source>
</evidence>
<comment type="caution">
    <text evidence="2">The sequence shown here is derived from an EMBL/GenBank/DDBJ whole genome shotgun (WGS) entry which is preliminary data.</text>
</comment>
<dbReference type="Proteomes" id="UP001151002">
    <property type="component" value="Unassembled WGS sequence"/>
</dbReference>
<gene>
    <name evidence="2" type="ORF">OWR29_26985</name>
</gene>
<evidence type="ECO:0000313" key="3">
    <source>
        <dbReference type="Proteomes" id="UP001151002"/>
    </source>
</evidence>
<dbReference type="SMART" id="SM00530">
    <property type="entry name" value="HTH_XRE"/>
    <property type="match status" value="1"/>
</dbReference>
<evidence type="ECO:0000313" key="2">
    <source>
        <dbReference type="EMBL" id="MCY1141658.1"/>
    </source>
</evidence>
<proteinExistence type="predicted"/>
<dbReference type="PROSITE" id="PS50943">
    <property type="entry name" value="HTH_CROC1"/>
    <property type="match status" value="1"/>
</dbReference>
<dbReference type="PANTHER" id="PTHR35010:SF2">
    <property type="entry name" value="BLL4672 PROTEIN"/>
    <property type="match status" value="1"/>
</dbReference>
<accession>A0ABT4B7R6</accession>
<dbReference type="EMBL" id="JAPNTZ010000009">
    <property type="protein sequence ID" value="MCY1141658.1"/>
    <property type="molecule type" value="Genomic_DNA"/>
</dbReference>
<dbReference type="Pfam" id="PF17765">
    <property type="entry name" value="MLTR_LBD"/>
    <property type="match status" value="1"/>
</dbReference>
<protein>
    <submittedName>
        <fullName evidence="2">Helix-turn-helix transcriptional regulator</fullName>
    </submittedName>
</protein>
<dbReference type="PANTHER" id="PTHR35010">
    <property type="entry name" value="BLL4672 PROTEIN-RELATED"/>
    <property type="match status" value="1"/>
</dbReference>
<keyword evidence="3" id="KW-1185">Reference proteome</keyword>
<name>A0ABT4B7R6_9ACTN</name>
<dbReference type="RefSeq" id="WP_267566049.1">
    <property type="nucleotide sequence ID" value="NZ_JAPNTZ010000009.1"/>
</dbReference>
<sequence length="293" mass="33000">MAHNADLKEFLRSRRARLRPEGKTPGIRRVPGLRREELAALAGVSVDYYVRLEQGRNLNPSEAVLDAIARALRLDDTERAHFFELARPRGTRRRAPRRPQRVAPATYQLLETLDEAAAPAFIVGRRMDVLAVNHTARALICDFNALPARERNYARFIFLDENARELHSDWAVIAAETVATLRVDAGRHPDDPDLSALVGELSVKSEEFRRWWADHQVLARTSGTKRFHHPTVGDLTITYQALAMPGDAEQTMFVYTAPAGTADQHALRLLRISQGDQAHAHETQEVGIRSVRQ</sequence>
<dbReference type="CDD" id="cd00093">
    <property type="entry name" value="HTH_XRE"/>
    <property type="match status" value="1"/>
</dbReference>
<reference evidence="2" key="1">
    <citation type="submission" date="2022-11" db="EMBL/GenBank/DDBJ databases">
        <authorList>
            <person name="Somphong A."/>
            <person name="Phongsopitanun W."/>
        </authorList>
    </citation>
    <scope>NUCLEOTIDE SEQUENCE</scope>
    <source>
        <strain evidence="2">Pm04-4</strain>
    </source>
</reference>
<dbReference type="SUPFAM" id="SSF47413">
    <property type="entry name" value="lambda repressor-like DNA-binding domains"/>
    <property type="match status" value="1"/>
</dbReference>
<feature type="domain" description="HTH cro/C1-type" evidence="1">
    <location>
        <begin position="32"/>
        <end position="79"/>
    </location>
</feature>
<dbReference type="InterPro" id="IPR041413">
    <property type="entry name" value="MLTR_LBD"/>
</dbReference>
<dbReference type="InterPro" id="IPR001387">
    <property type="entry name" value="Cro/C1-type_HTH"/>
</dbReference>
<dbReference type="InterPro" id="IPR010982">
    <property type="entry name" value="Lambda_DNA-bd_dom_sf"/>
</dbReference>
<dbReference type="Pfam" id="PF13560">
    <property type="entry name" value="HTH_31"/>
    <property type="match status" value="1"/>
</dbReference>
<dbReference type="Gene3D" id="3.30.450.180">
    <property type="match status" value="1"/>
</dbReference>
<dbReference type="Gene3D" id="1.10.260.40">
    <property type="entry name" value="lambda repressor-like DNA-binding domains"/>
    <property type="match status" value="1"/>
</dbReference>